<evidence type="ECO:0000256" key="2">
    <source>
        <dbReference type="ARBA" id="ARBA00022703"/>
    </source>
</evidence>
<evidence type="ECO:0000313" key="5">
    <source>
        <dbReference type="EMBL" id="ABS84169.1"/>
    </source>
</evidence>
<dbReference type="PROSITE" id="PS50062">
    <property type="entry name" value="BCL2_FAMILY"/>
    <property type="match status" value="1"/>
</dbReference>
<dbReference type="RefSeq" id="NP_001274696.1">
    <property type="nucleotide sequence ID" value="NM_001287767.1"/>
</dbReference>
<keyword evidence="3" id="KW-0812">Transmembrane</keyword>
<keyword evidence="3" id="KW-0472">Membrane</keyword>
<organism evidence="5">
    <name type="scientific">Hydra vulgaris</name>
    <name type="common">Hydra</name>
    <name type="synonym">Hydra attenuata</name>
    <dbReference type="NCBI Taxonomy" id="6087"/>
    <lineage>
        <taxon>Eukaryota</taxon>
        <taxon>Metazoa</taxon>
        <taxon>Cnidaria</taxon>
        <taxon>Hydrozoa</taxon>
        <taxon>Hydroidolina</taxon>
        <taxon>Anthoathecata</taxon>
        <taxon>Aplanulata</taxon>
        <taxon>Hydridae</taxon>
        <taxon>Hydra</taxon>
    </lineage>
</organism>
<feature type="transmembrane region" description="Helical" evidence="3">
    <location>
        <begin position="229"/>
        <end position="247"/>
    </location>
</feature>
<gene>
    <name evidence="7" type="primary">LOC100212122</name>
</gene>
<dbReference type="GO" id="GO:0042981">
    <property type="term" value="P:regulation of apoptotic process"/>
    <property type="evidence" value="ECO:0007669"/>
    <property type="project" value="InterPro"/>
</dbReference>
<dbReference type="KEGG" id="hmg:100212122"/>
<dbReference type="OrthoDB" id="6020735at2759"/>
<accession>A7LM76</accession>
<sequence>MAEHECNGSSDDLVQLTKTAENIVRCFIYRMLEKVINKSSCEENFRLHFSLLPEPVLCEIRAVKEYLRKCESSYSTEKDSWFIHKAVQILEEQGGIAIQKYHHAFLSLINQLQITDEYNFAYTQFVEVAKKLFENDNIAWSHIVSLICFGVEISVYIVEHGKVGLASFLKKICSFIVDFIVKEEILQWIAQHGGWIKMIDFFDDPNCQFRTNHILAAMAISELTNIEVWLQRFFVASLVSGIIVIAWRKWHQP</sequence>
<dbReference type="InterPro" id="IPR026298">
    <property type="entry name" value="Bcl-2_fam"/>
</dbReference>
<evidence type="ECO:0000313" key="6">
    <source>
        <dbReference type="Proteomes" id="UP001652625"/>
    </source>
</evidence>
<reference evidence="7" key="2">
    <citation type="submission" date="2025-04" db="UniProtKB">
        <authorList>
            <consortium name="RefSeq"/>
        </authorList>
    </citation>
    <scope>IDENTIFICATION</scope>
</reference>
<keyword evidence="6" id="KW-1185">Reference proteome</keyword>
<dbReference type="GO" id="GO:0001836">
    <property type="term" value="P:release of cytochrome c from mitochondria"/>
    <property type="evidence" value="ECO:0007669"/>
    <property type="project" value="TreeGrafter"/>
</dbReference>
<dbReference type="EMBL" id="EU035760">
    <property type="protein sequence ID" value="ABS84169.1"/>
    <property type="molecule type" value="mRNA"/>
</dbReference>
<evidence type="ECO:0000256" key="3">
    <source>
        <dbReference type="SAM" id="Phobius"/>
    </source>
</evidence>
<evidence type="ECO:0000256" key="1">
    <source>
        <dbReference type="ARBA" id="ARBA00009458"/>
    </source>
</evidence>
<dbReference type="GO" id="GO:0015288">
    <property type="term" value="F:porin activity"/>
    <property type="evidence" value="ECO:0007669"/>
    <property type="project" value="TreeGrafter"/>
</dbReference>
<dbReference type="InterPro" id="IPR002475">
    <property type="entry name" value="Bcl2-like"/>
</dbReference>
<dbReference type="GO" id="GO:0097192">
    <property type="term" value="P:extrinsic apoptotic signaling pathway in absence of ligand"/>
    <property type="evidence" value="ECO:0007669"/>
    <property type="project" value="TreeGrafter"/>
</dbReference>
<reference evidence="5" key="1">
    <citation type="submission" date="2007-07" db="EMBL/GenBank/DDBJ databases">
        <title>Bcl-2 Family Proteins in Hydra vulgaris.</title>
        <authorList>
            <person name="Boettger A."/>
            <person name="Lasi M."/>
            <person name="David C.N."/>
        </authorList>
    </citation>
    <scope>NUCLEOTIDE SEQUENCE</scope>
</reference>
<evidence type="ECO:0000259" key="4">
    <source>
        <dbReference type="SMART" id="SM00337"/>
    </source>
</evidence>
<dbReference type="PANTHER" id="PTHR11256:SF41">
    <property type="entry name" value="BCL-2 HOMOLOGOUS ANTAGONIST_KILLER"/>
    <property type="match status" value="1"/>
</dbReference>
<dbReference type="GO" id="GO:0005741">
    <property type="term" value="C:mitochondrial outer membrane"/>
    <property type="evidence" value="ECO:0007669"/>
    <property type="project" value="TreeGrafter"/>
</dbReference>
<proteinExistence type="evidence at transcript level"/>
<feature type="domain" description="Bcl-2 Bcl-2 homology region 1-3" evidence="4">
    <location>
        <begin position="90"/>
        <end position="195"/>
    </location>
</feature>
<keyword evidence="3" id="KW-1133">Transmembrane helix</keyword>
<dbReference type="GO" id="GO:0008630">
    <property type="term" value="P:intrinsic apoptotic signaling pathway in response to DNA damage"/>
    <property type="evidence" value="ECO:0007669"/>
    <property type="project" value="TreeGrafter"/>
</dbReference>
<dbReference type="Gene3D" id="1.10.437.10">
    <property type="entry name" value="Blc2-like"/>
    <property type="match status" value="1"/>
</dbReference>
<dbReference type="GeneID" id="100212122"/>
<comment type="similarity">
    <text evidence="1">Belongs to the Bcl-2 family.</text>
</comment>
<dbReference type="CDD" id="cd06845">
    <property type="entry name" value="Bcl-2_like"/>
    <property type="match status" value="1"/>
</dbReference>
<keyword evidence="2" id="KW-0053">Apoptosis</keyword>
<dbReference type="GO" id="GO:0051400">
    <property type="term" value="F:BH domain binding"/>
    <property type="evidence" value="ECO:0007669"/>
    <property type="project" value="TreeGrafter"/>
</dbReference>
<dbReference type="Pfam" id="PF00452">
    <property type="entry name" value="Bcl-2"/>
    <property type="match status" value="1"/>
</dbReference>
<dbReference type="InterPro" id="IPR036834">
    <property type="entry name" value="Bcl-2-like_sf"/>
</dbReference>
<dbReference type="InterPro" id="IPR046371">
    <property type="entry name" value="Bcl-2_BH1-3"/>
</dbReference>
<dbReference type="SMART" id="SM00337">
    <property type="entry name" value="BCL"/>
    <property type="match status" value="1"/>
</dbReference>
<evidence type="ECO:0000313" key="7">
    <source>
        <dbReference type="RefSeq" id="NP_001274696.1"/>
    </source>
</evidence>
<dbReference type="Proteomes" id="UP001652625">
    <property type="component" value="Chromosome 12"/>
</dbReference>
<dbReference type="AlphaFoldDB" id="A7LM76"/>
<protein>
    <submittedName>
        <fullName evidence="5">Bak-like 2</fullName>
    </submittedName>
    <submittedName>
        <fullName evidence="7">Uncharacterized protein LOC100212122</fullName>
    </submittedName>
</protein>
<dbReference type="PANTHER" id="PTHR11256">
    <property type="entry name" value="BCL-2 RELATED"/>
    <property type="match status" value="1"/>
</dbReference>
<dbReference type="SUPFAM" id="SSF56854">
    <property type="entry name" value="Bcl-2 inhibitors of programmed cell death"/>
    <property type="match status" value="1"/>
</dbReference>
<name>A7LM76_HYDVU</name>